<protein>
    <submittedName>
        <fullName evidence="2">DUF397 domain-containing protein</fullName>
    </submittedName>
</protein>
<name>A0ABU4TCF2_9PSEU</name>
<evidence type="ECO:0000313" key="3">
    <source>
        <dbReference type="Proteomes" id="UP001285521"/>
    </source>
</evidence>
<dbReference type="Proteomes" id="UP001285521">
    <property type="component" value="Unassembled WGS sequence"/>
</dbReference>
<dbReference type="InterPro" id="IPR007278">
    <property type="entry name" value="DUF397"/>
</dbReference>
<dbReference type="Pfam" id="PF04149">
    <property type="entry name" value="DUF397"/>
    <property type="match status" value="1"/>
</dbReference>
<comment type="caution">
    <text evidence="2">The sequence shown here is derived from an EMBL/GenBank/DDBJ whole genome shotgun (WGS) entry which is preliminary data.</text>
</comment>
<dbReference type="EMBL" id="JAXAVW010000039">
    <property type="protein sequence ID" value="MDX8035863.1"/>
    <property type="molecule type" value="Genomic_DNA"/>
</dbReference>
<reference evidence="2 3" key="1">
    <citation type="submission" date="2023-11" db="EMBL/GenBank/DDBJ databases">
        <title>Lentzea sokolovensis, sp. nov., Lentzea kristufkii, sp. nov., and Lentzea miocenensis, sp. nov., rare actinobacteria from Sokolov Coal Basin, Miocene lacustrine sediment, Czech Republic.</title>
        <authorList>
            <person name="Lara A."/>
            <person name="Kotroba L."/>
            <person name="Nouioui I."/>
            <person name="Neumann-Schaal M."/>
            <person name="Mast Y."/>
            <person name="Chronakova A."/>
        </authorList>
    </citation>
    <scope>NUCLEOTIDE SEQUENCE [LARGE SCALE GENOMIC DNA]</scope>
    <source>
        <strain evidence="2 3">BCCO 10_0856</strain>
    </source>
</reference>
<sequence>MSSSNSMWRKSSYSGGGGNECVELAVSTDDVGVRDSKNPDAEPLGFQRTAFCSFIDELKSGTSYPQ</sequence>
<organism evidence="2 3">
    <name type="scientific">Lentzea miocenica</name>
    <dbReference type="NCBI Taxonomy" id="3095431"/>
    <lineage>
        <taxon>Bacteria</taxon>
        <taxon>Bacillati</taxon>
        <taxon>Actinomycetota</taxon>
        <taxon>Actinomycetes</taxon>
        <taxon>Pseudonocardiales</taxon>
        <taxon>Pseudonocardiaceae</taxon>
        <taxon>Lentzea</taxon>
    </lineage>
</organism>
<feature type="domain" description="DUF397" evidence="1">
    <location>
        <begin position="8"/>
        <end position="59"/>
    </location>
</feature>
<accession>A0ABU4TCF2</accession>
<dbReference type="RefSeq" id="WP_319970880.1">
    <property type="nucleotide sequence ID" value="NZ_JAXAVW010000039.1"/>
</dbReference>
<proteinExistence type="predicted"/>
<evidence type="ECO:0000259" key="1">
    <source>
        <dbReference type="Pfam" id="PF04149"/>
    </source>
</evidence>
<gene>
    <name evidence="2" type="ORF">SK803_37175</name>
</gene>
<keyword evidence="3" id="KW-1185">Reference proteome</keyword>
<evidence type="ECO:0000313" key="2">
    <source>
        <dbReference type="EMBL" id="MDX8035863.1"/>
    </source>
</evidence>